<evidence type="ECO:0000313" key="1">
    <source>
        <dbReference type="EMBL" id="KOX75769.1"/>
    </source>
</evidence>
<dbReference type="EMBL" id="KQ435758">
    <property type="protein sequence ID" value="KOX75769.1"/>
    <property type="molecule type" value="Genomic_DNA"/>
</dbReference>
<reference evidence="1 2" key="1">
    <citation type="submission" date="2015-07" db="EMBL/GenBank/DDBJ databases">
        <title>The genome of Melipona quadrifasciata.</title>
        <authorList>
            <person name="Pan H."/>
            <person name="Kapheim K."/>
        </authorList>
    </citation>
    <scope>NUCLEOTIDE SEQUENCE [LARGE SCALE GENOMIC DNA]</scope>
    <source>
        <strain evidence="1">0111107301</strain>
        <tissue evidence="1">Whole body</tissue>
    </source>
</reference>
<protein>
    <submittedName>
        <fullName evidence="1">Uncharacterized protein</fullName>
    </submittedName>
</protein>
<evidence type="ECO:0000313" key="2">
    <source>
        <dbReference type="Proteomes" id="UP000053105"/>
    </source>
</evidence>
<proteinExistence type="predicted"/>
<name>A0A0M9A4N3_9HYME</name>
<sequence length="63" mass="7554">MLVSLLKQKKKRKKKIKSALWNFGKTTRFRHFDFTSTFLKIYLSGINRRLTKEPSNEQVQNHS</sequence>
<dbReference type="AlphaFoldDB" id="A0A0M9A4N3"/>
<gene>
    <name evidence="1" type="ORF">WN51_12557</name>
</gene>
<keyword evidence="2" id="KW-1185">Reference proteome</keyword>
<organism evidence="1 2">
    <name type="scientific">Melipona quadrifasciata</name>
    <dbReference type="NCBI Taxonomy" id="166423"/>
    <lineage>
        <taxon>Eukaryota</taxon>
        <taxon>Metazoa</taxon>
        <taxon>Ecdysozoa</taxon>
        <taxon>Arthropoda</taxon>
        <taxon>Hexapoda</taxon>
        <taxon>Insecta</taxon>
        <taxon>Pterygota</taxon>
        <taxon>Neoptera</taxon>
        <taxon>Endopterygota</taxon>
        <taxon>Hymenoptera</taxon>
        <taxon>Apocrita</taxon>
        <taxon>Aculeata</taxon>
        <taxon>Apoidea</taxon>
        <taxon>Anthophila</taxon>
        <taxon>Apidae</taxon>
        <taxon>Melipona</taxon>
    </lineage>
</organism>
<dbReference type="Proteomes" id="UP000053105">
    <property type="component" value="Unassembled WGS sequence"/>
</dbReference>
<accession>A0A0M9A4N3</accession>